<protein>
    <submittedName>
        <fullName evidence="2">Uncharacterized protein</fullName>
    </submittedName>
</protein>
<organism evidence="2 3">
    <name type="scientific">Bacteriovorax antarcticus</name>
    <dbReference type="NCBI Taxonomy" id="3088717"/>
    <lineage>
        <taxon>Bacteria</taxon>
        <taxon>Pseudomonadati</taxon>
        <taxon>Bdellovibrionota</taxon>
        <taxon>Bacteriovoracia</taxon>
        <taxon>Bacteriovoracales</taxon>
        <taxon>Bacteriovoracaceae</taxon>
        <taxon>Bacteriovorax</taxon>
    </lineage>
</organism>
<evidence type="ECO:0000256" key="1">
    <source>
        <dbReference type="SAM" id="SignalP"/>
    </source>
</evidence>
<feature type="signal peptide" evidence="1">
    <location>
        <begin position="1"/>
        <end position="22"/>
    </location>
</feature>
<gene>
    <name evidence="2" type="ORF">SHI21_04040</name>
</gene>
<feature type="chain" id="PRO_5045804968" evidence="1">
    <location>
        <begin position="23"/>
        <end position="155"/>
    </location>
</feature>
<keyword evidence="3" id="KW-1185">Reference proteome</keyword>
<accession>A0ABU5VQP1</accession>
<dbReference type="RefSeq" id="WP_323574858.1">
    <property type="nucleotide sequence ID" value="NZ_JAYGJQ010000001.1"/>
</dbReference>
<reference evidence="2 3" key="1">
    <citation type="submission" date="2023-11" db="EMBL/GenBank/DDBJ databases">
        <title>A Novel Polar Bacteriovorax (B. antarcticus) Isolated from the Biocrust in Antarctica.</title>
        <authorList>
            <person name="Mun W."/>
            <person name="Choi S.Y."/>
            <person name="Mitchell R.J."/>
        </authorList>
    </citation>
    <scope>NUCLEOTIDE SEQUENCE [LARGE SCALE GENOMIC DNA]</scope>
    <source>
        <strain evidence="2 3">PP10</strain>
    </source>
</reference>
<name>A0ABU5VQP1_9BACT</name>
<evidence type="ECO:0000313" key="3">
    <source>
        <dbReference type="Proteomes" id="UP001302274"/>
    </source>
</evidence>
<dbReference type="Proteomes" id="UP001302274">
    <property type="component" value="Unassembled WGS sequence"/>
</dbReference>
<sequence>MKNYSIIFLSLLLITIVPTTKADDMNDEQAVSACLNSWGKHPFGDKPDYKTMDTSVKIFGLGKNPVDSDKTDKPVLILLNPAVNVMGKTIYELLNPNGWYCFKSNVNVMGGLIIKADCKAHLASAKTGATVLGDNNSNKGVTVMGQTKIELLHCN</sequence>
<keyword evidence="1" id="KW-0732">Signal</keyword>
<dbReference type="EMBL" id="JAYGJQ010000001">
    <property type="protein sequence ID" value="MEA9355354.1"/>
    <property type="molecule type" value="Genomic_DNA"/>
</dbReference>
<comment type="caution">
    <text evidence="2">The sequence shown here is derived from an EMBL/GenBank/DDBJ whole genome shotgun (WGS) entry which is preliminary data.</text>
</comment>
<proteinExistence type="predicted"/>
<evidence type="ECO:0000313" key="2">
    <source>
        <dbReference type="EMBL" id="MEA9355354.1"/>
    </source>
</evidence>